<sequence length="95" mass="10645">MGLIRSPIRPTYPSASFRLRVDDLDSDIYSENSNSPSLALLVVDQYGSNFKDDEVHESGSLEMIMNTAPTKNQSTKKQEMDSKCVLVRAVFSRKS</sequence>
<organism evidence="1 2">
    <name type="scientific">Papaver somniferum</name>
    <name type="common">Opium poppy</name>
    <dbReference type="NCBI Taxonomy" id="3469"/>
    <lineage>
        <taxon>Eukaryota</taxon>
        <taxon>Viridiplantae</taxon>
        <taxon>Streptophyta</taxon>
        <taxon>Embryophyta</taxon>
        <taxon>Tracheophyta</taxon>
        <taxon>Spermatophyta</taxon>
        <taxon>Magnoliopsida</taxon>
        <taxon>Ranunculales</taxon>
        <taxon>Papaveraceae</taxon>
        <taxon>Papaveroideae</taxon>
        <taxon>Papaver</taxon>
    </lineage>
</organism>
<dbReference type="EMBL" id="CM010716">
    <property type="protein sequence ID" value="RZC48821.1"/>
    <property type="molecule type" value="Genomic_DNA"/>
</dbReference>
<gene>
    <name evidence="1" type="ORF">C5167_017254</name>
</gene>
<dbReference type="Proteomes" id="UP000316621">
    <property type="component" value="Chromosome 2"/>
</dbReference>
<reference evidence="1 2" key="1">
    <citation type="journal article" date="2018" name="Science">
        <title>The opium poppy genome and morphinan production.</title>
        <authorList>
            <person name="Guo L."/>
            <person name="Winzer T."/>
            <person name="Yang X."/>
            <person name="Li Y."/>
            <person name="Ning Z."/>
            <person name="He Z."/>
            <person name="Teodor R."/>
            <person name="Lu Y."/>
            <person name="Bowser T.A."/>
            <person name="Graham I.A."/>
            <person name="Ye K."/>
        </authorList>
    </citation>
    <scope>NUCLEOTIDE SEQUENCE [LARGE SCALE GENOMIC DNA]</scope>
    <source>
        <strain evidence="2">cv. HN1</strain>
        <tissue evidence="1">Leaves</tissue>
    </source>
</reference>
<protein>
    <submittedName>
        <fullName evidence="1">Uncharacterized protein</fullName>
    </submittedName>
</protein>
<evidence type="ECO:0000313" key="2">
    <source>
        <dbReference type="Proteomes" id="UP000316621"/>
    </source>
</evidence>
<name>A0A4Y7IM70_PAPSO</name>
<keyword evidence="2" id="KW-1185">Reference proteome</keyword>
<dbReference type="AlphaFoldDB" id="A0A4Y7IM70"/>
<accession>A0A4Y7IM70</accession>
<dbReference type="Gramene" id="RZC48821">
    <property type="protein sequence ID" value="RZC48821"/>
    <property type="gene ID" value="C5167_017254"/>
</dbReference>
<evidence type="ECO:0000313" key="1">
    <source>
        <dbReference type="EMBL" id="RZC48821.1"/>
    </source>
</evidence>
<proteinExistence type="predicted"/>